<dbReference type="AlphaFoldDB" id="A0A6P8HA38"/>
<dbReference type="InParanoid" id="A0A6P8HA38"/>
<reference evidence="2" key="1">
    <citation type="submission" date="2025-08" db="UniProtKB">
        <authorList>
            <consortium name="RefSeq"/>
        </authorList>
    </citation>
    <scope>IDENTIFICATION</scope>
    <source>
        <tissue evidence="2">Tentacle</tissue>
    </source>
</reference>
<dbReference type="GeneID" id="116286908"/>
<evidence type="ECO:0000313" key="2">
    <source>
        <dbReference type="RefSeq" id="XP_031549360.1"/>
    </source>
</evidence>
<evidence type="ECO:0000313" key="1">
    <source>
        <dbReference type="Proteomes" id="UP000515163"/>
    </source>
</evidence>
<gene>
    <name evidence="2" type="primary">LOC116286908</name>
</gene>
<name>A0A6P8HA38_ACTTE</name>
<sequence>METGLQKYILLNDRVVEKARFGSKKTIPSQLLRGEILECLPKSKQPKDPEKIALRLFSVNIDENIKLECPKLGVSALTDSEADLLLAVSSLQERLRVYRDERNRLQQSNLDVGYKVFESEGQDTCDGEFRYKRYFDYQADRGVFVAIDALRPRQEQDKPPQKELLPTLKDMMPSFSSKDTSAVRNMAKEHKLKIDQRVVVFPENEDDKVPLRGKVRYISERLDSHGDCPVGIEL</sequence>
<protein>
    <submittedName>
        <fullName evidence="2">Uncharacterized protein LOC116286908</fullName>
    </submittedName>
</protein>
<dbReference type="OrthoDB" id="5984635at2759"/>
<organism evidence="1 2">
    <name type="scientific">Actinia tenebrosa</name>
    <name type="common">Australian red waratah sea anemone</name>
    <dbReference type="NCBI Taxonomy" id="6105"/>
    <lineage>
        <taxon>Eukaryota</taxon>
        <taxon>Metazoa</taxon>
        <taxon>Cnidaria</taxon>
        <taxon>Anthozoa</taxon>
        <taxon>Hexacorallia</taxon>
        <taxon>Actiniaria</taxon>
        <taxon>Actiniidae</taxon>
        <taxon>Actinia</taxon>
    </lineage>
</organism>
<dbReference type="KEGG" id="aten:116286908"/>
<accession>A0A6P8HA38</accession>
<dbReference type="RefSeq" id="XP_031549360.1">
    <property type="nucleotide sequence ID" value="XM_031693500.1"/>
</dbReference>
<keyword evidence="1" id="KW-1185">Reference proteome</keyword>
<dbReference type="Proteomes" id="UP000515163">
    <property type="component" value="Unplaced"/>
</dbReference>
<proteinExistence type="predicted"/>
<feature type="non-terminal residue" evidence="2">
    <location>
        <position position="234"/>
    </location>
</feature>